<name>F8DNU1_LIMRS</name>
<dbReference type="Pfam" id="PF13333">
    <property type="entry name" value="rve_2"/>
    <property type="match status" value="1"/>
</dbReference>
<reference evidence="5" key="1">
    <citation type="submission" date="2011-06" db="EMBL/GenBank/DDBJ databases">
        <title>The complete genome of Lactobacillus reuteri ATCC 55730 / SD2112.</title>
        <authorList>
            <person name="Muzny D."/>
            <person name="Qin X."/>
            <person name="Buhay C."/>
            <person name="Dugan-Rocha S."/>
            <person name="Ding Y."/>
            <person name="Chen G."/>
            <person name="Hawes A."/>
            <person name="Holder M."/>
            <person name="Jhangiani S."/>
            <person name="Johnson A."/>
            <person name="Khan Z."/>
            <person name="Li Z."/>
            <person name="Liu W."/>
            <person name="Liu X."/>
            <person name="Perez L."/>
            <person name="Shen H."/>
            <person name="Wang Q."/>
            <person name="Watt J."/>
            <person name="Xi L."/>
            <person name="Xin Y."/>
            <person name="Zhou J."/>
            <person name="Deng J."/>
            <person name="Jiang H."/>
            <person name="Liu Y."/>
            <person name="Qu J."/>
            <person name="Song X.-Z."/>
            <person name="Zhang L."/>
            <person name="Villasana D."/>
            <person name="Johnson A."/>
            <person name="Liu J."/>
            <person name="Liyanage D."/>
            <person name="Lorensuhewa L."/>
            <person name="Robinson T."/>
            <person name="Song A."/>
            <person name="Song B.-B."/>
            <person name="Dinh H."/>
            <person name="Thornton R."/>
            <person name="Coyle M."/>
            <person name="Francisco L."/>
            <person name="Jackson L."/>
            <person name="Javaid M."/>
            <person name="Korchina V."/>
            <person name="Kovar C."/>
            <person name="Mata R."/>
            <person name="Mathew T."/>
            <person name="Ngo R."/>
            <person name="Nguyen L."/>
            <person name="Nguyen N."/>
            <person name="Okwuonu G."/>
            <person name="Ongeri F."/>
            <person name="Pham C."/>
            <person name="Simmons D."/>
            <person name="Wilczek-Boney K."/>
            <person name="Hale W."/>
            <person name="Jakkamsetti A."/>
            <person name="Pham P."/>
            <person name="Ruth R."/>
            <person name="San Lucas F."/>
            <person name="Warren J."/>
            <person name="Zhang J."/>
            <person name="Zhao Z."/>
            <person name="Zhou C."/>
            <person name="Zhu D."/>
            <person name="Lee S."/>
            <person name="Bess C."/>
            <person name="Blankenburg K."/>
            <person name="Forbes L."/>
            <person name="Fu Q."/>
            <person name="Gubbala S."/>
            <person name="Hirani K."/>
            <person name="Jayaseelan J.C."/>
            <person name="Lara F."/>
            <person name="Munidasa M."/>
            <person name="Palculict T."/>
            <person name="Patil S."/>
            <person name="Pu L.-L."/>
            <person name="Saada N."/>
            <person name="Tang L."/>
            <person name="Weissenberger G."/>
            <person name="Zhu Y."/>
            <person name="Hemphill L."/>
            <person name="Shang Y."/>
            <person name="Youmans B."/>
            <person name="Ayvaz T."/>
            <person name="Ross M."/>
            <person name="Santibanez J."/>
            <person name="Aqrawi P."/>
            <person name="Gross S."/>
            <person name="Joshi V."/>
            <person name="Fowler G."/>
            <person name="Nazareth L."/>
            <person name="Reid J."/>
            <person name="Worley K."/>
            <person name="Petrosino J."/>
            <person name="Highlander S."/>
            <person name="Gibbs R."/>
        </authorList>
    </citation>
    <scope>NUCLEOTIDE SEQUENCE [LARGE SCALE GENOMIC DNA]</scope>
    <source>
        <strain evidence="5">ATCC 55730 / SD2112</strain>
    </source>
</reference>
<organism evidence="4 5">
    <name type="scientific">Limosilactobacillus reuteri (strain ATCC 55730 / SD2112)</name>
    <name type="common">Lactobacillus reuteri</name>
    <dbReference type="NCBI Taxonomy" id="491077"/>
    <lineage>
        <taxon>Bacteria</taxon>
        <taxon>Bacillati</taxon>
        <taxon>Bacillota</taxon>
        <taxon>Bacilli</taxon>
        <taxon>Lactobacillales</taxon>
        <taxon>Lactobacillaceae</taxon>
        <taxon>Limosilactobacillus</taxon>
    </lineage>
</organism>
<dbReference type="Pfam" id="PF00665">
    <property type="entry name" value="rve"/>
    <property type="match status" value="1"/>
</dbReference>
<comment type="function">
    <text evidence="1">Involved in the transposition of the insertion sequence.</text>
</comment>
<evidence type="ECO:0000313" key="5">
    <source>
        <dbReference type="Proteomes" id="UP000001924"/>
    </source>
</evidence>
<dbReference type="InterPro" id="IPR048020">
    <property type="entry name" value="Transpos_IS3"/>
</dbReference>
<accession>F8DNU1</accession>
<sequence>MYPQSWKSTLGVFYMTKISVKTKLKAVEEYANGNVTLASVRHKYGIAEHDFQIWVGIYARFGKGPLLNPPKVTGDFRLNLVKWKQENLASISETCIHFGYRSPGSVYQWECLYNKQGPQALLRLRRGRKPKNGQTTRQESRQASSAPKTEPNLTKRKLIVKDTNRCLKKIDSLEKASKKELAQVIYDLKAKYLLKDLIDALPISMSTYQYWQNRFEHPDEDEEELKAVIKGLFNYYQAEYGVRRLSTQIRDYYRLIGKKTPNHKRIQRLMHEMGLKCIKYNRRVRKYDSSKGPNGKKAKNKLNRRFMSNRKYQKMVCDITELKAHDGRKVYLEIIKDLATNQLLTWSISQHPNLQFALDPLQQLLKQLPHTGYQLTLHTDQGWHYQHRAWRKLLRQGNIRQSMSHRATCLDNAACETVFSKLKAEIDPDTSYRNQEELSQAINEWIHFYNERRIQTKLGNQTPLQYEQNLVA</sequence>
<gene>
    <name evidence="4" type="ordered locus">HMPREF0538_20724</name>
</gene>
<dbReference type="Pfam" id="PF13276">
    <property type="entry name" value="HTH_21"/>
    <property type="match status" value="1"/>
</dbReference>
<dbReference type="EMBL" id="CP002844">
    <property type="protein sequence ID" value="AEI56936.1"/>
    <property type="molecule type" value="Genomic_DNA"/>
</dbReference>
<dbReference type="PANTHER" id="PTHR46889:SF5">
    <property type="entry name" value="INTEGRASE PROTEIN"/>
    <property type="match status" value="1"/>
</dbReference>
<feature type="region of interest" description="Disordered" evidence="2">
    <location>
        <begin position="125"/>
        <end position="154"/>
    </location>
</feature>
<dbReference type="SUPFAM" id="SSF53098">
    <property type="entry name" value="Ribonuclease H-like"/>
    <property type="match status" value="1"/>
</dbReference>
<protein>
    <submittedName>
        <fullName evidence="4">Integrase core domain protein</fullName>
    </submittedName>
</protein>
<proteinExistence type="predicted"/>
<dbReference type="InterPro" id="IPR050900">
    <property type="entry name" value="Transposase_IS3/IS150/IS904"/>
</dbReference>
<dbReference type="Pfam" id="PF13518">
    <property type="entry name" value="HTH_28"/>
    <property type="match status" value="1"/>
</dbReference>
<dbReference type="PANTHER" id="PTHR46889">
    <property type="entry name" value="TRANSPOSASE INSF FOR INSERTION SEQUENCE IS3B-RELATED"/>
    <property type="match status" value="1"/>
</dbReference>
<feature type="domain" description="Integrase catalytic" evidence="3">
    <location>
        <begin position="307"/>
        <end position="471"/>
    </location>
</feature>
<dbReference type="HOGENOM" id="CLU_596892_0_0_9"/>
<evidence type="ECO:0000256" key="1">
    <source>
        <dbReference type="ARBA" id="ARBA00002286"/>
    </source>
</evidence>
<dbReference type="PROSITE" id="PS50994">
    <property type="entry name" value="INTEGRASE"/>
    <property type="match status" value="1"/>
</dbReference>
<evidence type="ECO:0000313" key="4">
    <source>
        <dbReference type="EMBL" id="AEI56936.1"/>
    </source>
</evidence>
<dbReference type="Gene3D" id="1.10.10.10">
    <property type="entry name" value="Winged helix-like DNA-binding domain superfamily/Winged helix DNA-binding domain"/>
    <property type="match status" value="1"/>
</dbReference>
<feature type="compositionally biased region" description="Polar residues" evidence="2">
    <location>
        <begin position="132"/>
        <end position="147"/>
    </location>
</feature>
<dbReference type="KEGG" id="lru:HMPREF0538_20724"/>
<dbReference type="InterPro" id="IPR001584">
    <property type="entry name" value="Integrase_cat-core"/>
</dbReference>
<dbReference type="InterPro" id="IPR055247">
    <property type="entry name" value="InsJ-like_HTH"/>
</dbReference>
<evidence type="ECO:0000259" key="3">
    <source>
        <dbReference type="PROSITE" id="PS50994"/>
    </source>
</evidence>
<dbReference type="Gene3D" id="3.30.420.10">
    <property type="entry name" value="Ribonuclease H-like superfamily/Ribonuclease H"/>
    <property type="match status" value="1"/>
</dbReference>
<dbReference type="GO" id="GO:0043565">
    <property type="term" value="F:sequence-specific DNA binding"/>
    <property type="evidence" value="ECO:0007669"/>
    <property type="project" value="InterPro"/>
</dbReference>
<dbReference type="Proteomes" id="UP000001924">
    <property type="component" value="Chromosome"/>
</dbReference>
<dbReference type="AlphaFoldDB" id="F8DNU1"/>
<dbReference type="SUPFAM" id="SSF48295">
    <property type="entry name" value="TrpR-like"/>
    <property type="match status" value="2"/>
</dbReference>
<evidence type="ECO:0000256" key="2">
    <source>
        <dbReference type="SAM" id="MobiDB-lite"/>
    </source>
</evidence>
<dbReference type="GO" id="GO:0015074">
    <property type="term" value="P:DNA integration"/>
    <property type="evidence" value="ECO:0007669"/>
    <property type="project" value="InterPro"/>
</dbReference>
<dbReference type="InterPro" id="IPR025948">
    <property type="entry name" value="HTH-like_dom"/>
</dbReference>
<dbReference type="InterPro" id="IPR012337">
    <property type="entry name" value="RNaseH-like_sf"/>
</dbReference>
<dbReference type="InterPro" id="IPR036397">
    <property type="entry name" value="RNaseH_sf"/>
</dbReference>
<dbReference type="InterPro" id="IPR036388">
    <property type="entry name" value="WH-like_DNA-bd_sf"/>
</dbReference>
<dbReference type="NCBIfam" id="NF033516">
    <property type="entry name" value="transpos_IS3"/>
    <property type="match status" value="1"/>
</dbReference>
<dbReference type="InterPro" id="IPR010921">
    <property type="entry name" value="Trp_repressor/repl_initiator"/>
</dbReference>